<dbReference type="Gene3D" id="3.30.420.510">
    <property type="match status" value="1"/>
</dbReference>
<dbReference type="OrthoDB" id="275583at2759"/>
<keyword evidence="6" id="KW-0963">Cytoplasm</keyword>
<proteinExistence type="inferred from homology"/>
<dbReference type="Gene3D" id="3.30.420.40">
    <property type="match status" value="1"/>
</dbReference>
<dbReference type="GO" id="GO:0005829">
    <property type="term" value="C:cytosol"/>
    <property type="evidence" value="ECO:0007669"/>
    <property type="project" value="TreeGrafter"/>
</dbReference>
<dbReference type="EMBL" id="JAINUF010000008">
    <property type="protein sequence ID" value="KAJ8351373.1"/>
    <property type="molecule type" value="Genomic_DNA"/>
</dbReference>
<dbReference type="PANTHER" id="PTHR12280:SF21">
    <property type="entry name" value="PANTOTHENATE KINASE 3"/>
    <property type="match status" value="1"/>
</dbReference>
<dbReference type="GO" id="GO:0015937">
    <property type="term" value="P:coenzyme A biosynthetic process"/>
    <property type="evidence" value="ECO:0007669"/>
    <property type="project" value="UniProtKB-KW"/>
</dbReference>
<dbReference type="FunFam" id="3.30.420.510:FF:000001">
    <property type="entry name" value="pantothenate kinase 2, mitochondrial"/>
    <property type="match status" value="1"/>
</dbReference>
<keyword evidence="11" id="KW-0173">Coenzyme A biosynthesis</keyword>
<comment type="similarity">
    <text evidence="13">Belongs to the type II pantothenate kinase family.</text>
</comment>
<evidence type="ECO:0000256" key="3">
    <source>
        <dbReference type="ARBA" id="ARBA00005225"/>
    </source>
</evidence>
<accession>A0A9Q1F5B4</accession>
<evidence type="ECO:0000256" key="14">
    <source>
        <dbReference type="ARBA" id="ARBA00068273"/>
    </source>
</evidence>
<dbReference type="AlphaFoldDB" id="A0A9Q1F5B4"/>
<dbReference type="FunFam" id="3.30.420.40:FF:000025">
    <property type="entry name" value="pantothenate kinase 2, mitochondrial"/>
    <property type="match status" value="1"/>
</dbReference>
<keyword evidence="10" id="KW-0067">ATP-binding</keyword>
<dbReference type="GO" id="GO:0004594">
    <property type="term" value="F:pantothenate kinase activity"/>
    <property type="evidence" value="ECO:0007669"/>
    <property type="project" value="UniProtKB-EC"/>
</dbReference>
<evidence type="ECO:0000256" key="8">
    <source>
        <dbReference type="ARBA" id="ARBA00022741"/>
    </source>
</evidence>
<dbReference type="InterPro" id="IPR004567">
    <property type="entry name" value="Type_II_PanK"/>
</dbReference>
<keyword evidence="7" id="KW-0808">Transferase</keyword>
<evidence type="ECO:0000256" key="12">
    <source>
        <dbReference type="ARBA" id="ARBA00055080"/>
    </source>
</evidence>
<evidence type="ECO:0000256" key="10">
    <source>
        <dbReference type="ARBA" id="ARBA00022840"/>
    </source>
</evidence>
<evidence type="ECO:0000256" key="1">
    <source>
        <dbReference type="ARBA" id="ARBA00001206"/>
    </source>
</evidence>
<dbReference type="NCBIfam" id="TIGR00555">
    <property type="entry name" value="panK_eukar"/>
    <property type="match status" value="1"/>
</dbReference>
<sequence>MKITDAKKKHSFPWFGMDIGGSLVKLVYFEPLDVTAEEEQEEVGSLKGIRRYLTSNVAYGSTGIRDTHLELKDLTLLGRRGNLHCIRFPVHDMATFIQMGRDKNFSTMQTVLCATGGGAYKFEEEFRTIGNLQLRRLDEFDCLVRGLLHLVGHVECYSFQNAHDSELCQKTLYDLQDPYPLLVVNIGTAVSITAIHSKDNYKFVSASSLGGGAFVGLCCMLTGCENFDEALELASKGDSNHVDKLARDIYGEGCKHLRVPGLTVASSFGNMIDKEKRATVSREDMARATLVTVTNNIGCLAVMASKMKNIPRVLFVGNFLRTNTLAMKLLATAIKFWSQGHAKALFLEHEGYFGAVGALLDLLNHKAPEARESPVD</sequence>
<comment type="function">
    <text evidence="12">Catalyzes the phosphorylation of pantothenate to generate 4'-phosphopantothenate in the first and rate-determining step of coenzyme A (CoA) synthesis.</text>
</comment>
<comment type="pathway">
    <text evidence="3">Cofactor biosynthesis; coenzyme A biosynthesis; CoA from (R)-pantothenate: step 1/5.</text>
</comment>
<name>A0A9Q1F5B4_SYNKA</name>
<evidence type="ECO:0000256" key="2">
    <source>
        <dbReference type="ARBA" id="ARBA00004496"/>
    </source>
</evidence>
<dbReference type="SUPFAM" id="SSF53067">
    <property type="entry name" value="Actin-like ATPase domain"/>
    <property type="match status" value="2"/>
</dbReference>
<reference evidence="16" key="1">
    <citation type="journal article" date="2023" name="Science">
        <title>Genome structures resolve the early diversification of teleost fishes.</title>
        <authorList>
            <person name="Parey E."/>
            <person name="Louis A."/>
            <person name="Montfort J."/>
            <person name="Bouchez O."/>
            <person name="Roques C."/>
            <person name="Iampietro C."/>
            <person name="Lluch J."/>
            <person name="Castinel A."/>
            <person name="Donnadieu C."/>
            <person name="Desvignes T."/>
            <person name="Floi Bucao C."/>
            <person name="Jouanno E."/>
            <person name="Wen M."/>
            <person name="Mejri S."/>
            <person name="Dirks R."/>
            <person name="Jansen H."/>
            <person name="Henkel C."/>
            <person name="Chen W.J."/>
            <person name="Zahm M."/>
            <person name="Cabau C."/>
            <person name="Klopp C."/>
            <person name="Thompson A.W."/>
            <person name="Robinson-Rechavi M."/>
            <person name="Braasch I."/>
            <person name="Lecointre G."/>
            <person name="Bobe J."/>
            <person name="Postlethwait J.H."/>
            <person name="Berthelot C."/>
            <person name="Roest Crollius H."/>
            <person name="Guiguen Y."/>
        </authorList>
    </citation>
    <scope>NUCLEOTIDE SEQUENCE</scope>
    <source>
        <strain evidence="16">WJC10195</strain>
    </source>
</reference>
<dbReference type="Pfam" id="PF03630">
    <property type="entry name" value="Fumble"/>
    <property type="match status" value="1"/>
</dbReference>
<evidence type="ECO:0000256" key="7">
    <source>
        <dbReference type="ARBA" id="ARBA00022679"/>
    </source>
</evidence>
<evidence type="ECO:0000256" key="13">
    <source>
        <dbReference type="ARBA" id="ARBA00060870"/>
    </source>
</evidence>
<evidence type="ECO:0000313" key="17">
    <source>
        <dbReference type="Proteomes" id="UP001152622"/>
    </source>
</evidence>
<evidence type="ECO:0000256" key="15">
    <source>
        <dbReference type="ARBA" id="ARBA00075240"/>
    </source>
</evidence>
<dbReference type="GO" id="GO:0005634">
    <property type="term" value="C:nucleus"/>
    <property type="evidence" value="ECO:0007669"/>
    <property type="project" value="TreeGrafter"/>
</dbReference>
<keyword evidence="8" id="KW-0547">Nucleotide-binding</keyword>
<dbReference type="InterPro" id="IPR043129">
    <property type="entry name" value="ATPase_NBD"/>
</dbReference>
<keyword evidence="17" id="KW-1185">Reference proteome</keyword>
<evidence type="ECO:0000256" key="5">
    <source>
        <dbReference type="ARBA" id="ARBA00012102"/>
    </source>
</evidence>
<gene>
    <name evidence="16" type="ORF">SKAU_G00228490</name>
</gene>
<evidence type="ECO:0000256" key="4">
    <source>
        <dbReference type="ARBA" id="ARBA00011738"/>
    </source>
</evidence>
<comment type="subunit">
    <text evidence="4">Homodimer.</text>
</comment>
<protein>
    <recommendedName>
        <fullName evidence="14">Pantothenate kinase 3</fullName>
        <ecNumber evidence="5">2.7.1.33</ecNumber>
    </recommendedName>
    <alternativeName>
        <fullName evidence="15">Pantothenic acid kinase 3</fullName>
    </alternativeName>
</protein>
<evidence type="ECO:0000256" key="6">
    <source>
        <dbReference type="ARBA" id="ARBA00022490"/>
    </source>
</evidence>
<comment type="subcellular location">
    <subcellularLocation>
        <location evidence="2">Cytoplasm</location>
    </subcellularLocation>
</comment>
<evidence type="ECO:0000313" key="16">
    <source>
        <dbReference type="EMBL" id="KAJ8351373.1"/>
    </source>
</evidence>
<organism evidence="16 17">
    <name type="scientific">Synaphobranchus kaupii</name>
    <name type="common">Kaup's arrowtooth eel</name>
    <dbReference type="NCBI Taxonomy" id="118154"/>
    <lineage>
        <taxon>Eukaryota</taxon>
        <taxon>Metazoa</taxon>
        <taxon>Chordata</taxon>
        <taxon>Craniata</taxon>
        <taxon>Vertebrata</taxon>
        <taxon>Euteleostomi</taxon>
        <taxon>Actinopterygii</taxon>
        <taxon>Neopterygii</taxon>
        <taxon>Teleostei</taxon>
        <taxon>Anguilliformes</taxon>
        <taxon>Synaphobranchidae</taxon>
        <taxon>Synaphobranchus</taxon>
    </lineage>
</organism>
<comment type="caution">
    <text evidence="16">The sequence shown here is derived from an EMBL/GenBank/DDBJ whole genome shotgun (WGS) entry which is preliminary data.</text>
</comment>
<dbReference type="PANTHER" id="PTHR12280">
    <property type="entry name" value="PANTOTHENATE KINASE"/>
    <property type="match status" value="1"/>
</dbReference>
<evidence type="ECO:0000256" key="9">
    <source>
        <dbReference type="ARBA" id="ARBA00022777"/>
    </source>
</evidence>
<comment type="catalytic activity">
    <reaction evidence="1">
        <text>(R)-pantothenate + ATP = (R)-4'-phosphopantothenate + ADP + H(+)</text>
        <dbReference type="Rhea" id="RHEA:16373"/>
        <dbReference type="ChEBI" id="CHEBI:10986"/>
        <dbReference type="ChEBI" id="CHEBI:15378"/>
        <dbReference type="ChEBI" id="CHEBI:29032"/>
        <dbReference type="ChEBI" id="CHEBI:30616"/>
        <dbReference type="ChEBI" id="CHEBI:456216"/>
        <dbReference type="EC" id="2.7.1.33"/>
    </reaction>
</comment>
<dbReference type="GO" id="GO:0005524">
    <property type="term" value="F:ATP binding"/>
    <property type="evidence" value="ECO:0007669"/>
    <property type="project" value="UniProtKB-KW"/>
</dbReference>
<dbReference type="Proteomes" id="UP001152622">
    <property type="component" value="Chromosome 8"/>
</dbReference>
<keyword evidence="9" id="KW-0418">Kinase</keyword>
<dbReference type="EC" id="2.7.1.33" evidence="5"/>
<evidence type="ECO:0000256" key="11">
    <source>
        <dbReference type="ARBA" id="ARBA00022993"/>
    </source>
</evidence>